<dbReference type="Proteomes" id="UP000567795">
    <property type="component" value="Unassembled WGS sequence"/>
</dbReference>
<feature type="domain" description="CdaR GGDEF-like" evidence="4">
    <location>
        <begin position="370"/>
        <end position="505"/>
    </location>
</feature>
<dbReference type="PANTHER" id="PTHR33744:SF17">
    <property type="entry name" value="CONSERVED PROTEIN"/>
    <property type="match status" value="1"/>
</dbReference>
<feature type="compositionally biased region" description="Basic and acidic residues" evidence="2">
    <location>
        <begin position="28"/>
        <end position="43"/>
    </location>
</feature>
<accession>A0A852ZTJ1</accession>
<keyword evidence="6" id="KW-1185">Reference proteome</keyword>
<dbReference type="PANTHER" id="PTHR33744">
    <property type="entry name" value="CARBOHYDRATE DIACID REGULATOR"/>
    <property type="match status" value="1"/>
</dbReference>
<name>A0A852ZTJ1_9ACTN</name>
<evidence type="ECO:0008006" key="7">
    <source>
        <dbReference type="Google" id="ProtNLM"/>
    </source>
</evidence>
<sequence length="638" mass="66992">MQPLPPPESPSGHGAPGGPPAPGAVEPGQRRGAGEERGRAEARPVVDLHRLLSTLDEQLLSVVTAPRGLDVAVRDVVILDPDDDPEPRPGDLALVVGARGRAAARLVRIAGRAGAAAVAVKPPGGGRPPGGAGRGGWEEGERAALRRAAEEAGVALLAVPPAARWERLEELARSVLLDALLADSDLEPARDGLTGDLVGPGTAGHPEPDDLFALAQTVAGLTGGLVSIEDTSSHVLAYSRSAGETDAVDELRRLSILGRQGPERYLAMLRAWGVYRRLREGEEVVRVEAHRELGIRARLAVGVHAGGRQLGTIWVQEGTRPLSPTSDRVLLGAARVVALHLVRRRSGLALSARWNEDLLAGVLEGRLPAAEVLARIGVAPGGPGCVVAFTLPGAPQPARDPDRAAEPMLGRTEIEWERAETLRVIALHAAAYRRRALVTVLGVRLYVLLPDLPRHGGQAAAVGWTREVVAEARRHGPVVRAAVGAVIVEPDGIRASRAEADRVLDALAADGGAGGPAPGGGAGPEVAVLDDVRTRVLMRELLGLLAERPGLRDPGTAALLRRDAERSGVLVESLAAYLDHHGDVRPAAEALHVHPNTLRYRVRRAAETAGLDLDDPDQRLLVHLQLRLARSGLADGPA</sequence>
<comment type="similarity">
    <text evidence="1">Belongs to the CdaR family.</text>
</comment>
<comment type="caution">
    <text evidence="5">The sequence shown here is derived from an EMBL/GenBank/DDBJ whole genome shotgun (WGS) entry which is preliminary data.</text>
</comment>
<dbReference type="RefSeq" id="WP_179813051.1">
    <property type="nucleotide sequence ID" value="NZ_JACBZD010000001.1"/>
</dbReference>
<dbReference type="Pfam" id="PF13556">
    <property type="entry name" value="HTH_30"/>
    <property type="match status" value="1"/>
</dbReference>
<dbReference type="InterPro" id="IPR025736">
    <property type="entry name" value="PucR_C-HTH_dom"/>
</dbReference>
<dbReference type="InterPro" id="IPR042070">
    <property type="entry name" value="PucR_C-HTH_sf"/>
</dbReference>
<dbReference type="AlphaFoldDB" id="A0A852ZTJ1"/>
<evidence type="ECO:0000259" key="3">
    <source>
        <dbReference type="Pfam" id="PF13556"/>
    </source>
</evidence>
<feature type="region of interest" description="Disordered" evidence="2">
    <location>
        <begin position="1"/>
        <end position="43"/>
    </location>
</feature>
<evidence type="ECO:0000256" key="2">
    <source>
        <dbReference type="SAM" id="MobiDB-lite"/>
    </source>
</evidence>
<dbReference type="Pfam" id="PF17853">
    <property type="entry name" value="GGDEF_2"/>
    <property type="match status" value="1"/>
</dbReference>
<organism evidence="5 6">
    <name type="scientific">Allostreptomyces psammosilenae</name>
    <dbReference type="NCBI Taxonomy" id="1892865"/>
    <lineage>
        <taxon>Bacteria</taxon>
        <taxon>Bacillati</taxon>
        <taxon>Actinomycetota</taxon>
        <taxon>Actinomycetes</taxon>
        <taxon>Kitasatosporales</taxon>
        <taxon>Streptomycetaceae</taxon>
        <taxon>Allostreptomyces</taxon>
    </lineage>
</organism>
<dbReference type="InterPro" id="IPR051448">
    <property type="entry name" value="CdaR-like_regulators"/>
</dbReference>
<gene>
    <name evidence="5" type="ORF">FHU37_001037</name>
</gene>
<dbReference type="InterPro" id="IPR041522">
    <property type="entry name" value="CdaR_GGDEF"/>
</dbReference>
<dbReference type="EMBL" id="JACBZD010000001">
    <property type="protein sequence ID" value="NYI04094.1"/>
    <property type="molecule type" value="Genomic_DNA"/>
</dbReference>
<reference evidence="5 6" key="1">
    <citation type="submission" date="2020-07" db="EMBL/GenBank/DDBJ databases">
        <title>Sequencing the genomes of 1000 actinobacteria strains.</title>
        <authorList>
            <person name="Klenk H.-P."/>
        </authorList>
    </citation>
    <scope>NUCLEOTIDE SEQUENCE [LARGE SCALE GENOMIC DNA]</scope>
    <source>
        <strain evidence="5 6">DSM 42178</strain>
    </source>
</reference>
<dbReference type="Gene3D" id="1.10.10.2840">
    <property type="entry name" value="PucR C-terminal helix-turn-helix domain"/>
    <property type="match status" value="1"/>
</dbReference>
<proteinExistence type="inferred from homology"/>
<evidence type="ECO:0000259" key="4">
    <source>
        <dbReference type="Pfam" id="PF17853"/>
    </source>
</evidence>
<protein>
    <recommendedName>
        <fullName evidence="7">Transcriptional regulator</fullName>
    </recommendedName>
</protein>
<feature type="domain" description="PucR C-terminal helix-turn-helix" evidence="3">
    <location>
        <begin position="570"/>
        <end position="628"/>
    </location>
</feature>
<evidence type="ECO:0000313" key="6">
    <source>
        <dbReference type="Proteomes" id="UP000567795"/>
    </source>
</evidence>
<evidence type="ECO:0000256" key="1">
    <source>
        <dbReference type="ARBA" id="ARBA00006754"/>
    </source>
</evidence>
<evidence type="ECO:0000313" key="5">
    <source>
        <dbReference type="EMBL" id="NYI04094.1"/>
    </source>
</evidence>